<feature type="region of interest" description="Disordered" evidence="1">
    <location>
        <begin position="80"/>
        <end position="109"/>
    </location>
</feature>
<sequence>MNAHVSSHHRKTIDDIFDHPAGGNIEWRKVLSLLSELGTVTEEHNGKFTVALGPETEVFEAPRNKDIDQQMTVDLRRMLTQAGFAPSGEAPVTDERQRDHGDGQWGAPR</sequence>
<gene>
    <name evidence="2" type="ORF">EAH80_21140</name>
</gene>
<comment type="caution">
    <text evidence="2">The sequence shown here is derived from an EMBL/GenBank/DDBJ whole genome shotgun (WGS) entry which is preliminary data.</text>
</comment>
<protein>
    <submittedName>
        <fullName evidence="2">Type II toxin-antitoxin system HicA family toxin</fullName>
    </submittedName>
</protein>
<dbReference type="AlphaFoldDB" id="A0A502E5Y5"/>
<organism evidence="2 3">
    <name type="scientific">Mycolicibacterium hodleri</name>
    <dbReference type="NCBI Taxonomy" id="49897"/>
    <lineage>
        <taxon>Bacteria</taxon>
        <taxon>Bacillati</taxon>
        <taxon>Actinomycetota</taxon>
        <taxon>Actinomycetes</taxon>
        <taxon>Mycobacteriales</taxon>
        <taxon>Mycobacteriaceae</taxon>
        <taxon>Mycolicibacterium</taxon>
    </lineage>
</organism>
<feature type="compositionally biased region" description="Basic and acidic residues" evidence="1">
    <location>
        <begin position="93"/>
        <end position="102"/>
    </location>
</feature>
<dbReference type="Proteomes" id="UP000320095">
    <property type="component" value="Unassembled WGS sequence"/>
</dbReference>
<keyword evidence="3" id="KW-1185">Reference proteome</keyword>
<accession>A0A502E5Y5</accession>
<evidence type="ECO:0000256" key="1">
    <source>
        <dbReference type="SAM" id="MobiDB-lite"/>
    </source>
</evidence>
<dbReference type="OrthoDB" id="73001at2"/>
<reference evidence="2 3" key="1">
    <citation type="journal article" date="2019" name="Environ. Microbiol.">
        <title>Species interactions and distinct microbial communities in high Arctic permafrost affected cryosols are associated with the CH4 and CO2 gas fluxes.</title>
        <authorList>
            <person name="Altshuler I."/>
            <person name="Hamel J."/>
            <person name="Turney S."/>
            <person name="Magnuson E."/>
            <person name="Levesque R."/>
            <person name="Greer C."/>
            <person name="Whyte L.G."/>
        </authorList>
    </citation>
    <scope>NUCLEOTIDE SEQUENCE [LARGE SCALE GENOMIC DNA]</scope>
    <source>
        <strain evidence="2 3">S5.20</strain>
    </source>
</reference>
<evidence type="ECO:0000313" key="3">
    <source>
        <dbReference type="Proteomes" id="UP000320095"/>
    </source>
</evidence>
<dbReference type="RefSeq" id="WP_140695266.1">
    <property type="nucleotide sequence ID" value="NZ_RCZG01000010.1"/>
</dbReference>
<dbReference type="EMBL" id="RCZG01000010">
    <property type="protein sequence ID" value="TPG31881.1"/>
    <property type="molecule type" value="Genomic_DNA"/>
</dbReference>
<proteinExistence type="predicted"/>
<name>A0A502E5Y5_9MYCO</name>
<evidence type="ECO:0000313" key="2">
    <source>
        <dbReference type="EMBL" id="TPG31881.1"/>
    </source>
</evidence>